<dbReference type="EC" id="2.6.1.9" evidence="9"/>
<keyword evidence="9" id="KW-0368">Histidine biosynthesis</keyword>
<comment type="similarity">
    <text evidence="3 9">Belongs to the class-II pyridoxal-phosphate-dependent aminotransferase family. Histidinol-phosphate aminotransferase subfamily.</text>
</comment>
<evidence type="ECO:0000256" key="4">
    <source>
        <dbReference type="ARBA" id="ARBA00011738"/>
    </source>
</evidence>
<dbReference type="Gene3D" id="3.40.640.10">
    <property type="entry name" value="Type I PLP-dependent aspartate aminotransferase-like (Major domain)"/>
    <property type="match status" value="1"/>
</dbReference>
<evidence type="ECO:0000256" key="5">
    <source>
        <dbReference type="ARBA" id="ARBA00022576"/>
    </source>
</evidence>
<keyword evidence="7 9" id="KW-0663">Pyridoxal phosphate</keyword>
<evidence type="ECO:0000256" key="8">
    <source>
        <dbReference type="ARBA" id="ARBA00047481"/>
    </source>
</evidence>
<dbReference type="GO" id="GO:0000105">
    <property type="term" value="P:L-histidine biosynthetic process"/>
    <property type="evidence" value="ECO:0007669"/>
    <property type="project" value="UniProtKB-UniRule"/>
</dbReference>
<evidence type="ECO:0000256" key="2">
    <source>
        <dbReference type="ARBA" id="ARBA00005011"/>
    </source>
</evidence>
<dbReference type="Gene3D" id="3.90.1150.10">
    <property type="entry name" value="Aspartate Aminotransferase, domain 1"/>
    <property type="match status" value="1"/>
</dbReference>
<dbReference type="PROSITE" id="PS00599">
    <property type="entry name" value="AA_TRANSFER_CLASS_2"/>
    <property type="match status" value="1"/>
</dbReference>
<keyword evidence="5 9" id="KW-0032">Aminotransferase</keyword>
<protein>
    <recommendedName>
        <fullName evidence="9">Histidinol-phosphate aminotransferase</fullName>
        <ecNumber evidence="9">2.6.1.9</ecNumber>
    </recommendedName>
    <alternativeName>
        <fullName evidence="9">Imidazole acetol-phosphate transaminase</fullName>
    </alternativeName>
</protein>
<feature type="modified residue" description="N6-(pyridoxal phosphate)lysine" evidence="9">
    <location>
        <position position="246"/>
    </location>
</feature>
<gene>
    <name evidence="9" type="primary">hisC</name>
    <name evidence="11" type="ORF">BECKDK2373B_GA0170837_102016</name>
</gene>
<proteinExistence type="inferred from homology"/>
<dbReference type="PANTHER" id="PTHR43643:SF3">
    <property type="entry name" value="HISTIDINOL-PHOSPHATE AMINOTRANSFERASE"/>
    <property type="match status" value="1"/>
</dbReference>
<evidence type="ECO:0000256" key="9">
    <source>
        <dbReference type="HAMAP-Rule" id="MF_01023"/>
    </source>
</evidence>
<dbReference type="InterPro" id="IPR015422">
    <property type="entry name" value="PyrdxlP-dep_Trfase_small"/>
</dbReference>
<dbReference type="UniPathway" id="UPA00031">
    <property type="reaction ID" value="UER00012"/>
</dbReference>
<dbReference type="InterPro" id="IPR015424">
    <property type="entry name" value="PyrdxlP-dep_Trfase"/>
</dbReference>
<dbReference type="SUPFAM" id="SSF53383">
    <property type="entry name" value="PLP-dependent transferases"/>
    <property type="match status" value="1"/>
</dbReference>
<evidence type="ECO:0000256" key="6">
    <source>
        <dbReference type="ARBA" id="ARBA00022679"/>
    </source>
</evidence>
<keyword evidence="6 9" id="KW-0808">Transferase</keyword>
<comment type="cofactor">
    <cofactor evidence="1 9">
        <name>pyridoxal 5'-phosphate</name>
        <dbReference type="ChEBI" id="CHEBI:597326"/>
    </cofactor>
</comment>
<accession>A0A450S8N1</accession>
<comment type="subunit">
    <text evidence="4 9">Homodimer.</text>
</comment>
<dbReference type="InterPro" id="IPR015421">
    <property type="entry name" value="PyrdxlP-dep_Trfase_major"/>
</dbReference>
<dbReference type="InterPro" id="IPR004839">
    <property type="entry name" value="Aminotransferase_I/II_large"/>
</dbReference>
<dbReference type="HAMAP" id="MF_01023">
    <property type="entry name" value="HisC_aminotrans_2"/>
    <property type="match status" value="1"/>
</dbReference>
<comment type="pathway">
    <text evidence="2 9">Amino-acid biosynthesis; L-histidine biosynthesis; L-histidine from 5-phospho-alpha-D-ribose 1-diphosphate: step 7/9.</text>
</comment>
<evidence type="ECO:0000313" key="11">
    <source>
        <dbReference type="EMBL" id="VFJ48309.1"/>
    </source>
</evidence>
<dbReference type="NCBIfam" id="TIGR01141">
    <property type="entry name" value="hisC"/>
    <property type="match status" value="1"/>
</dbReference>
<comment type="catalytic activity">
    <reaction evidence="8 9">
        <text>L-histidinol phosphate + 2-oxoglutarate = 3-(imidazol-4-yl)-2-oxopropyl phosphate + L-glutamate</text>
        <dbReference type="Rhea" id="RHEA:23744"/>
        <dbReference type="ChEBI" id="CHEBI:16810"/>
        <dbReference type="ChEBI" id="CHEBI:29985"/>
        <dbReference type="ChEBI" id="CHEBI:57766"/>
        <dbReference type="ChEBI" id="CHEBI:57980"/>
        <dbReference type="EC" id="2.6.1.9"/>
    </reaction>
</comment>
<dbReference type="GO" id="GO:0030170">
    <property type="term" value="F:pyridoxal phosphate binding"/>
    <property type="evidence" value="ECO:0007669"/>
    <property type="project" value="InterPro"/>
</dbReference>
<dbReference type="GO" id="GO:0004400">
    <property type="term" value="F:histidinol-phosphate transaminase activity"/>
    <property type="evidence" value="ECO:0007669"/>
    <property type="project" value="UniProtKB-UniRule"/>
</dbReference>
<feature type="domain" description="Aminotransferase class I/classII large" evidence="10">
    <location>
        <begin position="35"/>
        <end position="369"/>
    </location>
</feature>
<sequence length="383" mass="41791">MTCDFLSLAPGHIASLQPYRPGKPIEELERELGITDIIKLASNENPLGPGSLAREAMARCIDGIGRYPDGNGFMLKQALAAHLSGAWGSITPEMITLGNGSNDVLELVARVFAAPEQEIIFSEHAFAVYPLVTQAIGARGVVAPAHQWGHDLSAMLGAITERTRLIFIANPNNPTGTWVDSDALDAFLKAVPERVLVVVDEAYREYREETDPARSPEKTQDGQRYPDCVPWLSRYPNLVVTRTFSKAYGLAGLRIGYALSYPDVADLMNRIRQPFNANAMALAAASAALADTDHVRETRRLNDSGREQLTRAFRRMGLDYIPSAGNFIAVDVGRPGEAVYQSLLRKGVIVRPVGNYGLPNHLRVSIGLEGENAGFLRALEQVL</sequence>
<dbReference type="InterPro" id="IPR005861">
    <property type="entry name" value="HisP_aminotrans"/>
</dbReference>
<dbReference type="AlphaFoldDB" id="A0A450S8N1"/>
<evidence type="ECO:0000256" key="3">
    <source>
        <dbReference type="ARBA" id="ARBA00007970"/>
    </source>
</evidence>
<dbReference type="InterPro" id="IPR001917">
    <property type="entry name" value="Aminotrans_II_pyridoxalP_BS"/>
</dbReference>
<evidence type="ECO:0000259" key="10">
    <source>
        <dbReference type="Pfam" id="PF00155"/>
    </source>
</evidence>
<evidence type="ECO:0000256" key="7">
    <source>
        <dbReference type="ARBA" id="ARBA00022898"/>
    </source>
</evidence>
<name>A0A450S8N1_9GAMM</name>
<evidence type="ECO:0000256" key="1">
    <source>
        <dbReference type="ARBA" id="ARBA00001933"/>
    </source>
</evidence>
<dbReference type="Pfam" id="PF00155">
    <property type="entry name" value="Aminotran_1_2"/>
    <property type="match status" value="1"/>
</dbReference>
<dbReference type="EMBL" id="CAADEX010000020">
    <property type="protein sequence ID" value="VFJ48309.1"/>
    <property type="molecule type" value="Genomic_DNA"/>
</dbReference>
<reference evidence="11" key="1">
    <citation type="submission" date="2019-02" db="EMBL/GenBank/DDBJ databases">
        <authorList>
            <person name="Gruber-Vodicka R. H."/>
            <person name="Seah K. B. B."/>
        </authorList>
    </citation>
    <scope>NUCLEOTIDE SEQUENCE</scope>
    <source>
        <strain evidence="11">BECK_DK47</strain>
    </source>
</reference>
<keyword evidence="9" id="KW-0028">Amino-acid biosynthesis</keyword>
<dbReference type="CDD" id="cd00609">
    <property type="entry name" value="AAT_like"/>
    <property type="match status" value="1"/>
</dbReference>
<dbReference type="InterPro" id="IPR050106">
    <property type="entry name" value="HistidinolP_aminotransfase"/>
</dbReference>
<dbReference type="PANTHER" id="PTHR43643">
    <property type="entry name" value="HISTIDINOL-PHOSPHATE AMINOTRANSFERASE 2"/>
    <property type="match status" value="1"/>
</dbReference>
<organism evidence="11">
    <name type="scientific">Candidatus Kentrum sp. DK</name>
    <dbReference type="NCBI Taxonomy" id="2126562"/>
    <lineage>
        <taxon>Bacteria</taxon>
        <taxon>Pseudomonadati</taxon>
        <taxon>Pseudomonadota</taxon>
        <taxon>Gammaproteobacteria</taxon>
        <taxon>Candidatus Kentrum</taxon>
    </lineage>
</organism>